<dbReference type="OrthoDB" id="3560382at2759"/>
<reference evidence="2" key="1">
    <citation type="submission" date="2021-07" db="EMBL/GenBank/DDBJ databases">
        <authorList>
            <person name="Durling M."/>
        </authorList>
    </citation>
    <scope>NUCLEOTIDE SEQUENCE</scope>
</reference>
<dbReference type="Proteomes" id="UP000701801">
    <property type="component" value="Unassembled WGS sequence"/>
</dbReference>
<protein>
    <submittedName>
        <fullName evidence="2">Uncharacterized protein</fullName>
    </submittedName>
</protein>
<gene>
    <name evidence="2" type="ORF">HYALB_00002972</name>
</gene>
<evidence type="ECO:0000313" key="3">
    <source>
        <dbReference type="Proteomes" id="UP000701801"/>
    </source>
</evidence>
<comment type="caution">
    <text evidence="2">The sequence shown here is derived from an EMBL/GenBank/DDBJ whole genome shotgun (WGS) entry which is preliminary data.</text>
</comment>
<feature type="compositionally biased region" description="Polar residues" evidence="1">
    <location>
        <begin position="1"/>
        <end position="15"/>
    </location>
</feature>
<accession>A0A9N9QDX5</accession>
<feature type="region of interest" description="Disordered" evidence="1">
    <location>
        <begin position="1"/>
        <end position="52"/>
    </location>
</feature>
<dbReference type="AlphaFoldDB" id="A0A9N9QDX5"/>
<evidence type="ECO:0000313" key="2">
    <source>
        <dbReference type="EMBL" id="CAG8984031.1"/>
    </source>
</evidence>
<evidence type="ECO:0000256" key="1">
    <source>
        <dbReference type="SAM" id="MobiDB-lite"/>
    </source>
</evidence>
<organism evidence="2 3">
    <name type="scientific">Hymenoscyphus albidus</name>
    <dbReference type="NCBI Taxonomy" id="595503"/>
    <lineage>
        <taxon>Eukaryota</taxon>
        <taxon>Fungi</taxon>
        <taxon>Dikarya</taxon>
        <taxon>Ascomycota</taxon>
        <taxon>Pezizomycotina</taxon>
        <taxon>Leotiomycetes</taxon>
        <taxon>Helotiales</taxon>
        <taxon>Helotiaceae</taxon>
        <taxon>Hymenoscyphus</taxon>
    </lineage>
</organism>
<proteinExistence type="predicted"/>
<name>A0A9N9QDX5_9HELO</name>
<sequence>MPAQETHQPQVQQMELPTMENGAAVETQQPTATEKMTAEPVSMRGGGGADAQDSLASSVSIAAVKHPAKCYILNVLEYEHEVRTHMTTKTTIRHG</sequence>
<keyword evidence="3" id="KW-1185">Reference proteome</keyword>
<dbReference type="EMBL" id="CAJVRM010000749">
    <property type="protein sequence ID" value="CAG8984031.1"/>
    <property type="molecule type" value="Genomic_DNA"/>
</dbReference>